<dbReference type="AlphaFoldDB" id="A0A7I8IS96"/>
<reference evidence="1 2" key="1">
    <citation type="submission" date="2019-12" db="EMBL/GenBank/DDBJ databases">
        <authorList>
            <person name="Scholz U."/>
            <person name="Mascher M."/>
            <person name="Fiebig A."/>
        </authorList>
    </citation>
    <scope>NUCLEOTIDE SEQUENCE</scope>
</reference>
<sequence>MRQRGQPSSTMDVASGLLAYRPCSVSDERHELGDDDDDGRCSTTRWRRREYEKSVTAMERSRFSFHRMGGPWLSLKRLQNRI</sequence>
<evidence type="ECO:0000313" key="2">
    <source>
        <dbReference type="Proteomes" id="UP001189122"/>
    </source>
</evidence>
<protein>
    <submittedName>
        <fullName evidence="1">Uncharacterized protein</fullName>
    </submittedName>
</protein>
<keyword evidence="2" id="KW-1185">Reference proteome</keyword>
<organism evidence="1">
    <name type="scientific">Spirodela intermedia</name>
    <name type="common">Intermediate duckweed</name>
    <dbReference type="NCBI Taxonomy" id="51605"/>
    <lineage>
        <taxon>Eukaryota</taxon>
        <taxon>Viridiplantae</taxon>
        <taxon>Streptophyta</taxon>
        <taxon>Embryophyta</taxon>
        <taxon>Tracheophyta</taxon>
        <taxon>Spermatophyta</taxon>
        <taxon>Magnoliopsida</taxon>
        <taxon>Liliopsida</taxon>
        <taxon>Araceae</taxon>
        <taxon>Lemnoideae</taxon>
        <taxon>Spirodela</taxon>
    </lineage>
</organism>
<dbReference type="EMBL" id="LR743592">
    <property type="protein sequence ID" value="CAA2620872.1"/>
    <property type="molecule type" value="Genomic_DNA"/>
</dbReference>
<dbReference type="Proteomes" id="UP001189122">
    <property type="component" value="Unassembled WGS sequence"/>
</dbReference>
<dbReference type="EMBL" id="CACRZD030000005">
    <property type="protein sequence ID" value="CAA6660625.1"/>
    <property type="molecule type" value="Genomic_DNA"/>
</dbReference>
<accession>A0A7I8IS96</accession>
<gene>
    <name evidence="1" type="ORF">SI7747_05007041</name>
</gene>
<evidence type="ECO:0000313" key="1">
    <source>
        <dbReference type="EMBL" id="CAA2620872.1"/>
    </source>
</evidence>
<proteinExistence type="predicted"/>
<name>A0A7I8IS96_SPIIN</name>